<evidence type="ECO:0000313" key="3">
    <source>
        <dbReference type="Proteomes" id="UP001472677"/>
    </source>
</evidence>
<protein>
    <submittedName>
        <fullName evidence="2">Uncharacterized protein</fullName>
    </submittedName>
</protein>
<evidence type="ECO:0000313" key="2">
    <source>
        <dbReference type="EMBL" id="KAK8565072.1"/>
    </source>
</evidence>
<name>A0ABR2ESS2_9ROSI</name>
<feature type="region of interest" description="Disordered" evidence="1">
    <location>
        <begin position="182"/>
        <end position="212"/>
    </location>
</feature>
<evidence type="ECO:0000256" key="1">
    <source>
        <dbReference type="SAM" id="MobiDB-lite"/>
    </source>
</evidence>
<comment type="caution">
    <text evidence="2">The sequence shown here is derived from an EMBL/GenBank/DDBJ whole genome shotgun (WGS) entry which is preliminary data.</text>
</comment>
<keyword evidence="3" id="KW-1185">Reference proteome</keyword>
<reference evidence="2 3" key="1">
    <citation type="journal article" date="2024" name="G3 (Bethesda)">
        <title>Genome assembly of Hibiscus sabdariffa L. provides insights into metabolisms of medicinal natural products.</title>
        <authorList>
            <person name="Kim T."/>
        </authorList>
    </citation>
    <scope>NUCLEOTIDE SEQUENCE [LARGE SCALE GENOMIC DNA]</scope>
    <source>
        <strain evidence="2">TK-2024</strain>
        <tissue evidence="2">Old leaves</tissue>
    </source>
</reference>
<feature type="compositionally biased region" description="Acidic residues" evidence="1">
    <location>
        <begin position="202"/>
        <end position="212"/>
    </location>
</feature>
<dbReference type="Proteomes" id="UP001472677">
    <property type="component" value="Unassembled WGS sequence"/>
</dbReference>
<organism evidence="2 3">
    <name type="scientific">Hibiscus sabdariffa</name>
    <name type="common">roselle</name>
    <dbReference type="NCBI Taxonomy" id="183260"/>
    <lineage>
        <taxon>Eukaryota</taxon>
        <taxon>Viridiplantae</taxon>
        <taxon>Streptophyta</taxon>
        <taxon>Embryophyta</taxon>
        <taxon>Tracheophyta</taxon>
        <taxon>Spermatophyta</taxon>
        <taxon>Magnoliopsida</taxon>
        <taxon>eudicotyledons</taxon>
        <taxon>Gunneridae</taxon>
        <taxon>Pentapetalae</taxon>
        <taxon>rosids</taxon>
        <taxon>malvids</taxon>
        <taxon>Malvales</taxon>
        <taxon>Malvaceae</taxon>
        <taxon>Malvoideae</taxon>
        <taxon>Hibiscus</taxon>
    </lineage>
</organism>
<sequence>MRRVVRKEKCGGSRFDVLAADDALAGDDGDVGNGHRSVDQGTQNLDVENGRSSLRGELQQNHDQVSVGGGLNNVHVVSFGDEQIPQVVPHVVANVVGGHAAVAILNAANEKRRHHIMQKGTALGGSRKSLSEGPRLGLGGRRGKENRPPTRLVLADWILGSFGHIGSNSDIVHNVRNVVVSQDRPPGSSSHSERLGIGDGGVGDDTDLPFSG</sequence>
<gene>
    <name evidence="2" type="ORF">V6N12_058647</name>
</gene>
<proteinExistence type="predicted"/>
<feature type="region of interest" description="Disordered" evidence="1">
    <location>
        <begin position="123"/>
        <end position="147"/>
    </location>
</feature>
<accession>A0ABR2ESS2</accession>
<dbReference type="EMBL" id="JBBPBM010000010">
    <property type="protein sequence ID" value="KAK8565072.1"/>
    <property type="molecule type" value="Genomic_DNA"/>
</dbReference>